<dbReference type="EMBL" id="HBFA01005974">
    <property type="protein sequence ID" value="CAD8653653.1"/>
    <property type="molecule type" value="Transcribed_RNA"/>
</dbReference>
<dbReference type="GO" id="GO:0005634">
    <property type="term" value="C:nucleus"/>
    <property type="evidence" value="ECO:0007669"/>
    <property type="project" value="UniProtKB-SubCell"/>
</dbReference>
<evidence type="ECO:0000259" key="7">
    <source>
        <dbReference type="PROSITE" id="PS00388"/>
    </source>
</evidence>
<comment type="similarity">
    <text evidence="5 6">Belongs to the peptidase T1A family.</text>
</comment>
<keyword evidence="4 6" id="KW-0539">Nucleus</keyword>
<name>A0A7S0QX53_9CHLO</name>
<dbReference type="FunFam" id="3.60.20.10:FF:000007">
    <property type="entry name" value="Proteasome subunit alpha type"/>
    <property type="match status" value="1"/>
</dbReference>
<dbReference type="InterPro" id="IPR029055">
    <property type="entry name" value="Ntn_hydrolases_N"/>
</dbReference>
<reference evidence="8" key="1">
    <citation type="submission" date="2021-01" db="EMBL/GenBank/DDBJ databases">
        <authorList>
            <person name="Corre E."/>
            <person name="Pelletier E."/>
            <person name="Niang G."/>
            <person name="Scheremetjew M."/>
            <person name="Finn R."/>
            <person name="Kale V."/>
            <person name="Holt S."/>
            <person name="Cochrane G."/>
            <person name="Meng A."/>
            <person name="Brown T."/>
            <person name="Cohen L."/>
        </authorList>
    </citation>
    <scope>NUCLEOTIDE SEQUENCE</scope>
    <source>
        <strain evidence="8">CCMP722</strain>
    </source>
</reference>
<feature type="domain" description="Proteasome alpha-type subunits" evidence="7">
    <location>
        <begin position="8"/>
        <end position="30"/>
    </location>
</feature>
<comment type="subunit">
    <text evidence="6">The 20S proteasome core is composed of 28 subunits that are arranged in four stacked rings, resulting in a barrel-shaped structure. The two end rings are each formed by seven alpha subunits, and the two central rings are each formed by seven beta subunits.</text>
</comment>
<comment type="function">
    <text evidence="1">The proteasome is a multicatalytic proteinase complex which is characterized by its ability to cleave peptides with Arg, Phe, Tyr, Leu, and Glu adjacent to the leaving group at neutral or slightly basic pH. The proteasome has an ATP-dependent proteolytic activity.</text>
</comment>
<dbReference type="PROSITE" id="PS51475">
    <property type="entry name" value="PROTEASOME_ALPHA_2"/>
    <property type="match status" value="1"/>
</dbReference>
<evidence type="ECO:0000256" key="1">
    <source>
        <dbReference type="ARBA" id="ARBA00002000"/>
    </source>
</evidence>
<evidence type="ECO:0000256" key="2">
    <source>
        <dbReference type="ARBA" id="ARBA00022490"/>
    </source>
</evidence>
<evidence type="ECO:0000256" key="4">
    <source>
        <dbReference type="ARBA" id="ARBA00023242"/>
    </source>
</evidence>
<dbReference type="SUPFAM" id="SSF56235">
    <property type="entry name" value="N-terminal nucleophile aminohydrolases (Ntn hydrolases)"/>
    <property type="match status" value="1"/>
</dbReference>
<keyword evidence="3 5" id="KW-0647">Proteasome</keyword>
<organism evidence="8">
    <name type="scientific">Pyramimonas obovata</name>
    <dbReference type="NCBI Taxonomy" id="1411642"/>
    <lineage>
        <taxon>Eukaryota</taxon>
        <taxon>Viridiplantae</taxon>
        <taxon>Chlorophyta</taxon>
        <taxon>Pyramimonadophyceae</taxon>
        <taxon>Pyramimonadales</taxon>
        <taxon>Pyramimonadaceae</taxon>
        <taxon>Pyramimonas</taxon>
        <taxon>Pyramimonas incertae sedis</taxon>
    </lineage>
</organism>
<evidence type="ECO:0000313" key="8">
    <source>
        <dbReference type="EMBL" id="CAD8653653.1"/>
    </source>
</evidence>
<dbReference type="CDD" id="cd03751">
    <property type="entry name" value="proteasome_alpha_type_3"/>
    <property type="match status" value="1"/>
</dbReference>
<keyword evidence="2 6" id="KW-0963">Cytoplasm</keyword>
<dbReference type="InterPro" id="IPR001353">
    <property type="entry name" value="Proteasome_sua/b"/>
</dbReference>
<dbReference type="InterPro" id="IPR050115">
    <property type="entry name" value="Proteasome_alpha"/>
</dbReference>
<dbReference type="GO" id="GO:0006511">
    <property type="term" value="P:ubiquitin-dependent protein catabolic process"/>
    <property type="evidence" value="ECO:0007669"/>
    <property type="project" value="InterPro"/>
</dbReference>
<dbReference type="InterPro" id="IPR000426">
    <property type="entry name" value="Proteasome_asu_N"/>
</dbReference>
<dbReference type="Pfam" id="PF00227">
    <property type="entry name" value="Proteasome"/>
    <property type="match status" value="1"/>
</dbReference>
<proteinExistence type="inferred from homology"/>
<dbReference type="PROSITE" id="PS00388">
    <property type="entry name" value="PROTEASOME_ALPHA_1"/>
    <property type="match status" value="1"/>
</dbReference>
<evidence type="ECO:0000256" key="5">
    <source>
        <dbReference type="PROSITE-ProRule" id="PRU00808"/>
    </source>
</evidence>
<evidence type="ECO:0000256" key="3">
    <source>
        <dbReference type="ARBA" id="ARBA00022942"/>
    </source>
</evidence>
<dbReference type="GO" id="GO:0005737">
    <property type="term" value="C:cytoplasm"/>
    <property type="evidence" value="ECO:0007669"/>
    <property type="project" value="UniProtKB-SubCell"/>
</dbReference>
<dbReference type="GO" id="GO:0019773">
    <property type="term" value="C:proteasome core complex, alpha-subunit complex"/>
    <property type="evidence" value="ECO:0007669"/>
    <property type="project" value="UniProtKB-UniRule"/>
</dbReference>
<comment type="subcellular location">
    <subcellularLocation>
        <location evidence="6">Cytoplasm</location>
    </subcellularLocation>
    <subcellularLocation>
        <location evidence="6">Nucleus</location>
    </subcellularLocation>
</comment>
<dbReference type="Pfam" id="PF10584">
    <property type="entry name" value="Proteasome_A_N"/>
    <property type="match status" value="1"/>
</dbReference>
<dbReference type="SMART" id="SM00948">
    <property type="entry name" value="Proteasome_A_N"/>
    <property type="match status" value="1"/>
</dbReference>
<accession>A0A7S0QX53</accession>
<gene>
    <name evidence="8" type="ORF">POBO1169_LOCUS3082</name>
</gene>
<dbReference type="Gene3D" id="3.60.20.10">
    <property type="entry name" value="Glutamine Phosphoribosylpyrophosphate, subunit 1, domain 1"/>
    <property type="match status" value="1"/>
</dbReference>
<dbReference type="AlphaFoldDB" id="A0A7S0QX53"/>
<dbReference type="InterPro" id="IPR023332">
    <property type="entry name" value="Proteasome_alpha-type"/>
</dbReference>
<dbReference type="PANTHER" id="PTHR11599">
    <property type="entry name" value="PROTEASOME SUBUNIT ALPHA/BETA"/>
    <property type="match status" value="1"/>
</dbReference>
<evidence type="ECO:0000256" key="6">
    <source>
        <dbReference type="RuleBase" id="RU000551"/>
    </source>
</evidence>
<protein>
    <recommendedName>
        <fullName evidence="6">Proteasome subunit alpha type</fullName>
    </recommendedName>
</protein>
<sequence length="249" mass="27338">MSSIGTGYDLSPTTYSPDGKVFQVDYANKAVDNSGTAIGIRCKDGVVLGVEKLVVSKMLVAGSNRRVHAVDKHAGVAFAGLCPDGRQIVSRARGEAANYKSFYGDLIPAQTLCDRIASYVHLFTLYWYVRPYGVGTLLACYDKDGPQLYHCEPSGIAYRYFGTAVGKGRQTAKTEIERLKLDEITCREAVHIIAKIIYQVHDDAKDKQFELELGWVCDESNKMFQKVPADLHAAAEAAAKAALEEDMED</sequence>